<dbReference type="Proteomes" id="UP000239203">
    <property type="component" value="Unassembled WGS sequence"/>
</dbReference>
<feature type="transmembrane region" description="Helical" evidence="1">
    <location>
        <begin position="66"/>
        <end position="94"/>
    </location>
</feature>
<accession>A0A2S6GIQ8</accession>
<evidence type="ECO:0000313" key="2">
    <source>
        <dbReference type="EMBL" id="PPK65041.1"/>
    </source>
</evidence>
<keyword evidence="3" id="KW-1185">Reference proteome</keyword>
<dbReference type="AlphaFoldDB" id="A0A2S6GIQ8"/>
<dbReference type="EMBL" id="PTIX01000016">
    <property type="protein sequence ID" value="PPK65041.1"/>
    <property type="molecule type" value="Genomic_DNA"/>
</dbReference>
<dbReference type="OrthoDB" id="529448at2"/>
<organism evidence="2 3">
    <name type="scientific">Actinokineospora auranticolor</name>
    <dbReference type="NCBI Taxonomy" id="155976"/>
    <lineage>
        <taxon>Bacteria</taxon>
        <taxon>Bacillati</taxon>
        <taxon>Actinomycetota</taxon>
        <taxon>Actinomycetes</taxon>
        <taxon>Pseudonocardiales</taxon>
        <taxon>Pseudonocardiaceae</taxon>
        <taxon>Actinokineospora</taxon>
    </lineage>
</organism>
<evidence type="ECO:0000256" key="1">
    <source>
        <dbReference type="SAM" id="Phobius"/>
    </source>
</evidence>
<proteinExistence type="predicted"/>
<gene>
    <name evidence="2" type="ORF">CLV40_11684</name>
</gene>
<keyword evidence="1" id="KW-1133">Transmembrane helix</keyword>
<keyword evidence="1" id="KW-0472">Membrane</keyword>
<keyword evidence="1" id="KW-0812">Transmembrane</keyword>
<sequence length="292" mass="31903">MGKFFEELAKKLAERWMALLVLPGALFILLAALALWQGQRLALDWTRARQGLDAVTALRLQVGGQVTAVLALLLASAGIGFAVQGLAGLTRAVWLGRWPGPVRRLRAAARRRRWLSLVEKRAAVDRDDPDRQAKVDRFAERANRIAMAEPGRPTWMGDRVHAVEQVALNRFGVDLAFGWSRLWLVLPDTVRAEITAAESTFAAAVATGTWSLPYLVLAAWWWPAAVIGLVFGATGWAKGRHAIAELTVLSEAAVDLHGRTLARALGVGDQEETGVLTIDQGREITALVRKGR</sequence>
<protein>
    <submittedName>
        <fullName evidence="2">Uncharacterized protein</fullName>
    </submittedName>
</protein>
<name>A0A2S6GIQ8_9PSEU</name>
<comment type="caution">
    <text evidence="2">The sequence shown here is derived from an EMBL/GenBank/DDBJ whole genome shotgun (WGS) entry which is preliminary data.</text>
</comment>
<evidence type="ECO:0000313" key="3">
    <source>
        <dbReference type="Proteomes" id="UP000239203"/>
    </source>
</evidence>
<reference evidence="2 3" key="1">
    <citation type="submission" date="2018-02" db="EMBL/GenBank/DDBJ databases">
        <title>Genomic Encyclopedia of Archaeal and Bacterial Type Strains, Phase II (KMG-II): from individual species to whole genera.</title>
        <authorList>
            <person name="Goeker M."/>
        </authorList>
    </citation>
    <scope>NUCLEOTIDE SEQUENCE [LARGE SCALE GENOMIC DNA]</scope>
    <source>
        <strain evidence="2 3">YU 961-1</strain>
    </source>
</reference>
<dbReference type="RefSeq" id="WP_104481473.1">
    <property type="nucleotide sequence ID" value="NZ_CP154825.1"/>
</dbReference>